<sequence>MTLLDDLMKWVVPDREKCREAARELVAQHPGATPEQLARKAIDTAKGWGVAAGGTTGAAANPLIMFPAAVADIAAMLRIEGQMAGTIAALLDPPSLLDDQTLQADVIAIVFPGAVSQALRQFGLRAGQRVTRTLIKRYVTESVLKDATRFAAKFLFIRVTKKAVLSKTVPLVGAGIGAAWNWVELDAVGKRAIQYYQRRAIGPSALPQRPQRVSVRQLVRRLPWRSERGAIDVAPPPPAPLPPPPPPSNRPDTPLLPPPPDAPSS</sequence>
<gene>
    <name evidence="2" type="ORF">AVDCRST_MAG64-377</name>
</gene>
<evidence type="ECO:0000313" key="2">
    <source>
        <dbReference type="EMBL" id="CAA9377289.1"/>
    </source>
</evidence>
<evidence type="ECO:0008006" key="3">
    <source>
        <dbReference type="Google" id="ProtNLM"/>
    </source>
</evidence>
<evidence type="ECO:0000256" key="1">
    <source>
        <dbReference type="SAM" id="MobiDB-lite"/>
    </source>
</evidence>
<name>A0A6J4N7Q5_9BACT</name>
<feature type="region of interest" description="Disordered" evidence="1">
    <location>
        <begin position="229"/>
        <end position="265"/>
    </location>
</feature>
<dbReference type="AlphaFoldDB" id="A0A6J4N7Q5"/>
<organism evidence="2">
    <name type="scientific">uncultured Phycisphaerae bacterium</name>
    <dbReference type="NCBI Taxonomy" id="904963"/>
    <lineage>
        <taxon>Bacteria</taxon>
        <taxon>Pseudomonadati</taxon>
        <taxon>Planctomycetota</taxon>
        <taxon>Phycisphaerae</taxon>
        <taxon>environmental samples</taxon>
    </lineage>
</organism>
<reference evidence="2" key="1">
    <citation type="submission" date="2020-02" db="EMBL/GenBank/DDBJ databases">
        <authorList>
            <person name="Meier V. D."/>
        </authorList>
    </citation>
    <scope>NUCLEOTIDE SEQUENCE</scope>
    <source>
        <strain evidence="2">AVDCRST_MAG64</strain>
    </source>
</reference>
<proteinExistence type="predicted"/>
<dbReference type="EMBL" id="CADCUQ010000104">
    <property type="protein sequence ID" value="CAA9377289.1"/>
    <property type="molecule type" value="Genomic_DNA"/>
</dbReference>
<protein>
    <recommendedName>
        <fullName evidence="3">EcsC family protein</fullName>
    </recommendedName>
</protein>
<accession>A0A6J4N7Q5</accession>
<feature type="compositionally biased region" description="Pro residues" evidence="1">
    <location>
        <begin position="234"/>
        <end position="265"/>
    </location>
</feature>